<evidence type="ECO:0000313" key="2">
    <source>
        <dbReference type="EMBL" id="KAK9067256.1"/>
    </source>
</evidence>
<dbReference type="Proteomes" id="UP001408789">
    <property type="component" value="Unassembled WGS sequence"/>
</dbReference>
<dbReference type="SUPFAM" id="SSF57997">
    <property type="entry name" value="Tropomyosin"/>
    <property type="match status" value="1"/>
</dbReference>
<proteinExistence type="predicted"/>
<evidence type="ECO:0000256" key="1">
    <source>
        <dbReference type="SAM" id="Coils"/>
    </source>
</evidence>
<feature type="coiled-coil region" evidence="1">
    <location>
        <begin position="193"/>
        <end position="255"/>
    </location>
</feature>
<name>A0AAP0D267_9ASTR</name>
<dbReference type="Gene3D" id="1.20.5.340">
    <property type="match status" value="1"/>
</dbReference>
<sequence>MASSNSQKELLTLIRDVSTEKSQGERRVVNLKRQIEELQSELDSMNVELEDAKRLKECTEQDLKGFEVELAMNESSIQTLEGRISLLQGEVSTIGSELEALKISYRNEVDLLCPFSIWNTMRILVQLYEKTSLVSLVPSFPLLLKFQQSVASASYETCSSKAGSQNELSENTAILCIMPFISLICSIFILIKVHAENAKTREVEEQKKHLEDELAQIISDTKKMEHEFLLEQNFHNQEQKEVDDLKHRISLMEAVMEGSKELQELAIYPHSISTQTTRVEDTYTSLCDKLQKKCICPSCDCDNMEMLGGVLQKSS</sequence>
<evidence type="ECO:0000313" key="3">
    <source>
        <dbReference type="Proteomes" id="UP001408789"/>
    </source>
</evidence>
<accession>A0AAP0D267</accession>
<dbReference type="EMBL" id="JBCNJP010000015">
    <property type="protein sequence ID" value="KAK9067256.1"/>
    <property type="molecule type" value="Genomic_DNA"/>
</dbReference>
<gene>
    <name evidence="2" type="ORF">SSX86_014582</name>
</gene>
<organism evidence="2 3">
    <name type="scientific">Deinandra increscens subsp. villosa</name>
    <dbReference type="NCBI Taxonomy" id="3103831"/>
    <lineage>
        <taxon>Eukaryota</taxon>
        <taxon>Viridiplantae</taxon>
        <taxon>Streptophyta</taxon>
        <taxon>Embryophyta</taxon>
        <taxon>Tracheophyta</taxon>
        <taxon>Spermatophyta</taxon>
        <taxon>Magnoliopsida</taxon>
        <taxon>eudicotyledons</taxon>
        <taxon>Gunneridae</taxon>
        <taxon>Pentapetalae</taxon>
        <taxon>asterids</taxon>
        <taxon>campanulids</taxon>
        <taxon>Asterales</taxon>
        <taxon>Asteraceae</taxon>
        <taxon>Asteroideae</taxon>
        <taxon>Heliantheae alliance</taxon>
        <taxon>Madieae</taxon>
        <taxon>Madiinae</taxon>
        <taxon>Deinandra</taxon>
    </lineage>
</organism>
<keyword evidence="3" id="KW-1185">Reference proteome</keyword>
<dbReference type="PANTHER" id="PTHR36001">
    <property type="entry name" value="CTAGE FAMILY PROTEIN-RELATED"/>
    <property type="match status" value="1"/>
</dbReference>
<evidence type="ECO:0008006" key="4">
    <source>
        <dbReference type="Google" id="ProtNLM"/>
    </source>
</evidence>
<dbReference type="InterPro" id="IPR053327">
    <property type="entry name" value="KIP"/>
</dbReference>
<dbReference type="AlphaFoldDB" id="A0AAP0D267"/>
<reference evidence="2 3" key="1">
    <citation type="submission" date="2024-04" db="EMBL/GenBank/DDBJ databases">
        <title>The reference genome of an endangered Asteraceae, Deinandra increscens subsp. villosa, native to the Central Coast of California.</title>
        <authorList>
            <person name="Guilliams M."/>
            <person name="Hasenstab-Lehman K."/>
            <person name="Meyer R."/>
            <person name="Mcevoy S."/>
        </authorList>
    </citation>
    <scope>NUCLEOTIDE SEQUENCE [LARGE SCALE GENOMIC DNA]</scope>
    <source>
        <tissue evidence="2">Leaf</tissue>
    </source>
</reference>
<dbReference type="PANTHER" id="PTHR36001:SF2">
    <property type="entry name" value="CTAGE FAMILY PROTEIN-RELATED"/>
    <property type="match status" value="1"/>
</dbReference>
<feature type="coiled-coil region" evidence="1">
    <location>
        <begin position="21"/>
        <end position="69"/>
    </location>
</feature>
<keyword evidence="1" id="KW-0175">Coiled coil</keyword>
<comment type="caution">
    <text evidence="2">The sequence shown here is derived from an EMBL/GenBank/DDBJ whole genome shotgun (WGS) entry which is preliminary data.</text>
</comment>
<protein>
    <recommendedName>
        <fullName evidence="4">Tropomyosin</fullName>
    </recommendedName>
</protein>